<comment type="caution">
    <text evidence="1">The sequence shown here is derived from an EMBL/GenBank/DDBJ whole genome shotgun (WGS) entry which is preliminary data.</text>
</comment>
<dbReference type="AlphaFoldDB" id="A0A1R2ASZ3"/>
<sequence>MKSVFKTAVEENISLTFWGNSPLKPNKYFIPRPYKKPLSSFKLKFSPYKESFKLAKTKAMHRCDSVIQDLTQDVKPKSRGFPKRKSVLTAKNIKKPFNRSQSCGNDKLSLLEIENIERLQKLVPTRQMFFSSKAREKIIQRQNSQINKSFIESLQTTRFSYKKYT</sequence>
<gene>
    <name evidence="1" type="ORF">SteCoe_35145</name>
</gene>
<evidence type="ECO:0000313" key="2">
    <source>
        <dbReference type="Proteomes" id="UP000187209"/>
    </source>
</evidence>
<evidence type="ECO:0000313" key="1">
    <source>
        <dbReference type="EMBL" id="OMJ67639.1"/>
    </source>
</evidence>
<protein>
    <submittedName>
        <fullName evidence="1">Uncharacterized protein</fullName>
    </submittedName>
</protein>
<dbReference type="EMBL" id="MPUH01001462">
    <property type="protein sequence ID" value="OMJ67639.1"/>
    <property type="molecule type" value="Genomic_DNA"/>
</dbReference>
<dbReference type="Proteomes" id="UP000187209">
    <property type="component" value="Unassembled WGS sequence"/>
</dbReference>
<organism evidence="1 2">
    <name type="scientific">Stentor coeruleus</name>
    <dbReference type="NCBI Taxonomy" id="5963"/>
    <lineage>
        <taxon>Eukaryota</taxon>
        <taxon>Sar</taxon>
        <taxon>Alveolata</taxon>
        <taxon>Ciliophora</taxon>
        <taxon>Postciliodesmatophora</taxon>
        <taxon>Heterotrichea</taxon>
        <taxon>Heterotrichida</taxon>
        <taxon>Stentoridae</taxon>
        <taxon>Stentor</taxon>
    </lineage>
</organism>
<accession>A0A1R2ASZ3</accession>
<keyword evidence="2" id="KW-1185">Reference proteome</keyword>
<proteinExistence type="predicted"/>
<name>A0A1R2ASZ3_9CILI</name>
<reference evidence="1 2" key="1">
    <citation type="submission" date="2016-11" db="EMBL/GenBank/DDBJ databases">
        <title>The macronuclear genome of Stentor coeruleus: a giant cell with tiny introns.</title>
        <authorList>
            <person name="Slabodnick M."/>
            <person name="Ruby J.G."/>
            <person name="Reiff S.B."/>
            <person name="Swart E.C."/>
            <person name="Gosai S."/>
            <person name="Prabakaran S."/>
            <person name="Witkowska E."/>
            <person name="Larue G.E."/>
            <person name="Fisher S."/>
            <person name="Freeman R.M."/>
            <person name="Gunawardena J."/>
            <person name="Chu W."/>
            <person name="Stover N.A."/>
            <person name="Gregory B.D."/>
            <person name="Nowacki M."/>
            <person name="Derisi J."/>
            <person name="Roy S.W."/>
            <person name="Marshall W.F."/>
            <person name="Sood P."/>
        </authorList>
    </citation>
    <scope>NUCLEOTIDE SEQUENCE [LARGE SCALE GENOMIC DNA]</scope>
    <source>
        <strain evidence="1">WM001</strain>
    </source>
</reference>